<dbReference type="PANTHER" id="PTHR37984:SF5">
    <property type="entry name" value="PROTEIN NYNRIN-LIKE"/>
    <property type="match status" value="1"/>
</dbReference>
<keyword evidence="1" id="KW-0808">Transferase</keyword>
<evidence type="ECO:0000313" key="10">
    <source>
        <dbReference type="Proteomes" id="UP000693970"/>
    </source>
</evidence>
<dbReference type="GO" id="GO:0016787">
    <property type="term" value="F:hydrolase activity"/>
    <property type="evidence" value="ECO:0007669"/>
    <property type="project" value="UniProtKB-KW"/>
</dbReference>
<reference evidence="9" key="2">
    <citation type="submission" date="2021-04" db="EMBL/GenBank/DDBJ databases">
        <authorList>
            <person name="Podell S."/>
        </authorList>
    </citation>
    <scope>NUCLEOTIDE SEQUENCE</scope>
    <source>
        <strain evidence="9">Hildebrandi</strain>
    </source>
</reference>
<dbReference type="FunFam" id="3.30.70.270:FF:000020">
    <property type="entry name" value="Transposon Tf2-6 polyprotein-like Protein"/>
    <property type="match status" value="1"/>
</dbReference>
<reference evidence="9" key="1">
    <citation type="journal article" date="2021" name="Sci. Rep.">
        <title>Diploid genomic architecture of Nitzschia inconspicua, an elite biomass production diatom.</title>
        <authorList>
            <person name="Oliver A."/>
            <person name="Podell S."/>
            <person name="Pinowska A."/>
            <person name="Traller J.C."/>
            <person name="Smith S.R."/>
            <person name="McClure R."/>
            <person name="Beliaev A."/>
            <person name="Bohutskyi P."/>
            <person name="Hill E.A."/>
            <person name="Rabines A."/>
            <person name="Zheng H."/>
            <person name="Allen L.Z."/>
            <person name="Kuo A."/>
            <person name="Grigoriev I.V."/>
            <person name="Allen A.E."/>
            <person name="Hazlebeck D."/>
            <person name="Allen E.E."/>
        </authorList>
    </citation>
    <scope>NUCLEOTIDE SEQUENCE</scope>
    <source>
        <strain evidence="9">Hildebrandi</strain>
    </source>
</reference>
<dbReference type="EMBL" id="JAGRRH010000005">
    <property type="protein sequence ID" value="KAG7369556.1"/>
    <property type="molecule type" value="Genomic_DNA"/>
</dbReference>
<gene>
    <name evidence="9" type="ORF">IV203_027302</name>
</gene>
<keyword evidence="6 9" id="KW-0695">RNA-directed DNA polymerase</keyword>
<accession>A0A9K3LZN9</accession>
<evidence type="ECO:0000256" key="4">
    <source>
        <dbReference type="ARBA" id="ARBA00022759"/>
    </source>
</evidence>
<sequence length="857" mass="100046">MNNHPTAAALVTNEPIIPIIQEKTEKINNGAGRDYRDYVELTRYVNHEKRKERIIPLDSDDKESVLRLMKDFDDVTANSRLHLNTAPLRFQYFARCLIGAKRDDWQAVIDNQPQNTIEHFNERISEFLDMIFVPTDLIDQKNYLMKIKKPCKLSCTELSSRLRYINSLMRWMPGANNTPPFSENDLKVMFYNMMLEPWKLNFVTAGKDIVDENLPMLQVVRYFSTQETIHNRKSTFKNDQNKGKRSSHHDKKNKRSTYSWIKIKSLPPGVNGTTVTPVASQTLAGKLESNQVISNVDITFPEFHCQRTVNQRTFRLVNNHMRYDVIIGRDILKHCGFKVDFENDKVAQIDDPLDHNDEVFLLQETTEHAERIEQERRRALHSEGYRSKDILSSKYEFVDADTVAQTQKHLTAKQQLELSKLLKKYSRLFSGELGEYKEEKVHLIIDPKVKPSRCRPYTVPRNLMKVFKEELDRLVRIGVLEKCGRSEWIAGTFIIPKKDGRIRWISDFRALNKALKRQVYHLPKIGDILARRTNYAFFTKLDVSMQYYTFVLDNESKKLTTIATLFGTYRYLRLPMGISQSPDIAQEIMEKVLHDLFEEVEVYIDDIGCFSTSWDKHMSLLDIVLSRLEDAGFTINPLKCEWGVKETDFLGHWLTPNGHKPWKKKVSAILAMQPPTNLKQLRSFLGLVTFYRDMWPRRSHTLAPLTNLLGTKVFNWGPEQQKSFQEMKAMVARDALLAYPDNSIPFDIETDASDYQLGAVIKQKGRPIAYYSRKLNSAQRNYTTIEKELLSIVETFREYRDILLGGQINVYTDHKNLTHDMTKFTTQRVLRWRLLLDEFGATYHYKQGASNFILRMR</sequence>
<dbReference type="GO" id="GO:0003964">
    <property type="term" value="F:RNA-directed DNA polymerase activity"/>
    <property type="evidence" value="ECO:0007669"/>
    <property type="project" value="UniProtKB-KW"/>
</dbReference>
<keyword evidence="2" id="KW-0548">Nucleotidyltransferase</keyword>
<dbReference type="InterPro" id="IPR041373">
    <property type="entry name" value="RT_RNaseH"/>
</dbReference>
<keyword evidence="5" id="KW-0378">Hydrolase</keyword>
<dbReference type="Proteomes" id="UP000693970">
    <property type="component" value="Unassembled WGS sequence"/>
</dbReference>
<feature type="region of interest" description="Disordered" evidence="7">
    <location>
        <begin position="233"/>
        <end position="255"/>
    </location>
</feature>
<evidence type="ECO:0000256" key="6">
    <source>
        <dbReference type="ARBA" id="ARBA00022918"/>
    </source>
</evidence>
<feature type="compositionally biased region" description="Basic residues" evidence="7">
    <location>
        <begin position="243"/>
        <end position="255"/>
    </location>
</feature>
<dbReference type="InterPro" id="IPR000477">
    <property type="entry name" value="RT_dom"/>
</dbReference>
<comment type="caution">
    <text evidence="9">The sequence shown here is derived from an EMBL/GenBank/DDBJ whole genome shotgun (WGS) entry which is preliminary data.</text>
</comment>
<name>A0A9K3LZN9_9STRA</name>
<evidence type="ECO:0000256" key="7">
    <source>
        <dbReference type="SAM" id="MobiDB-lite"/>
    </source>
</evidence>
<evidence type="ECO:0000256" key="5">
    <source>
        <dbReference type="ARBA" id="ARBA00022801"/>
    </source>
</evidence>
<evidence type="ECO:0000256" key="1">
    <source>
        <dbReference type="ARBA" id="ARBA00022679"/>
    </source>
</evidence>
<keyword evidence="10" id="KW-1185">Reference proteome</keyword>
<evidence type="ECO:0000256" key="3">
    <source>
        <dbReference type="ARBA" id="ARBA00022722"/>
    </source>
</evidence>
<dbReference type="OrthoDB" id="775972at2759"/>
<dbReference type="CDD" id="cd09274">
    <property type="entry name" value="RNase_HI_RT_Ty3"/>
    <property type="match status" value="1"/>
</dbReference>
<proteinExistence type="predicted"/>
<dbReference type="CDD" id="cd01647">
    <property type="entry name" value="RT_LTR"/>
    <property type="match status" value="1"/>
</dbReference>
<protein>
    <submittedName>
        <fullName evidence="9">Reverse transcriptase RNA-dependent DNA polymerase</fullName>
    </submittedName>
</protein>
<dbReference type="Pfam" id="PF00078">
    <property type="entry name" value="RVT_1"/>
    <property type="match status" value="1"/>
</dbReference>
<dbReference type="Pfam" id="PF17917">
    <property type="entry name" value="RT_RNaseH"/>
    <property type="match status" value="1"/>
</dbReference>
<dbReference type="PANTHER" id="PTHR37984">
    <property type="entry name" value="PROTEIN CBG26694"/>
    <property type="match status" value="1"/>
</dbReference>
<dbReference type="PROSITE" id="PS50878">
    <property type="entry name" value="RT_POL"/>
    <property type="match status" value="1"/>
</dbReference>
<organism evidence="9 10">
    <name type="scientific">Nitzschia inconspicua</name>
    <dbReference type="NCBI Taxonomy" id="303405"/>
    <lineage>
        <taxon>Eukaryota</taxon>
        <taxon>Sar</taxon>
        <taxon>Stramenopiles</taxon>
        <taxon>Ochrophyta</taxon>
        <taxon>Bacillariophyta</taxon>
        <taxon>Bacillariophyceae</taxon>
        <taxon>Bacillariophycidae</taxon>
        <taxon>Bacillariales</taxon>
        <taxon>Bacillariaceae</taxon>
        <taxon>Nitzschia</taxon>
    </lineage>
</organism>
<dbReference type="AlphaFoldDB" id="A0A9K3LZN9"/>
<evidence type="ECO:0000313" key="9">
    <source>
        <dbReference type="EMBL" id="KAG7369556.1"/>
    </source>
</evidence>
<keyword evidence="3" id="KW-0540">Nuclease</keyword>
<feature type="domain" description="Reverse transcriptase" evidence="8">
    <location>
        <begin position="476"/>
        <end position="654"/>
    </location>
</feature>
<evidence type="ECO:0000259" key="8">
    <source>
        <dbReference type="PROSITE" id="PS50878"/>
    </source>
</evidence>
<dbReference type="GO" id="GO:0004519">
    <property type="term" value="F:endonuclease activity"/>
    <property type="evidence" value="ECO:0007669"/>
    <property type="project" value="UniProtKB-KW"/>
</dbReference>
<evidence type="ECO:0000256" key="2">
    <source>
        <dbReference type="ARBA" id="ARBA00022695"/>
    </source>
</evidence>
<keyword evidence="4" id="KW-0255">Endonuclease</keyword>
<dbReference type="InterPro" id="IPR050951">
    <property type="entry name" value="Retrovirus_Pol_polyprotein"/>
</dbReference>